<evidence type="ECO:0000256" key="4">
    <source>
        <dbReference type="ARBA" id="ARBA00022989"/>
    </source>
</evidence>
<keyword evidence="4 6" id="KW-1133">Transmembrane helix</keyword>
<keyword evidence="5 6" id="KW-0472">Membrane</keyword>
<evidence type="ECO:0000256" key="3">
    <source>
        <dbReference type="ARBA" id="ARBA00022692"/>
    </source>
</evidence>
<evidence type="ECO:0000313" key="7">
    <source>
        <dbReference type="EMBL" id="MFD2673117.1"/>
    </source>
</evidence>
<proteinExistence type="predicted"/>
<evidence type="ECO:0000256" key="6">
    <source>
        <dbReference type="SAM" id="Phobius"/>
    </source>
</evidence>
<dbReference type="Proteomes" id="UP001597497">
    <property type="component" value="Unassembled WGS sequence"/>
</dbReference>
<accession>A0ABW5RDU1</accession>
<feature type="transmembrane region" description="Helical" evidence="6">
    <location>
        <begin position="91"/>
        <end position="107"/>
    </location>
</feature>
<comment type="subcellular location">
    <subcellularLocation>
        <location evidence="1">Cell membrane</location>
        <topology evidence="1">Multi-pass membrane protein</topology>
    </subcellularLocation>
</comment>
<dbReference type="Pfam" id="PF06081">
    <property type="entry name" value="ArAE_1"/>
    <property type="match status" value="1"/>
</dbReference>
<sequence length="356" mass="40029">MTKGASMLYGLKWLSALTGKRLIKTALSVFITASVCQFFGWPVIFAVIAAIVTVEPTVNASIQKGKIRLPAAAMGAAIAMGLDAALGQTPLAYALSAFFTIYFCHLFKWDDAIIVATLTAVNMITMTETHYLLNFFVRLGTTSTGIVISILVNFLIFPPNFQQAVRKAYQNIFHQTHQLLEKCLDYHLKQSGSRMQLNRSHQSLLKEIDRCMNLVQFQFQEYRYHRTAPAEIRELKRIQQNVHILYSVAFHTGDFITLSTDKQVACSRDEETCIWQAWEAISNQLLQDAWSRPVQENALDAACRVNLMHLVHDHTGGTDHDPSSFSKEASIAYELLAIYRLLEGLHPLGESSVRTV</sequence>
<name>A0ABW5RDU1_9BACL</name>
<comment type="caution">
    <text evidence="7">The sequence shown here is derived from an EMBL/GenBank/DDBJ whole genome shotgun (WGS) entry which is preliminary data.</text>
</comment>
<evidence type="ECO:0000256" key="5">
    <source>
        <dbReference type="ARBA" id="ARBA00023136"/>
    </source>
</evidence>
<reference evidence="8" key="1">
    <citation type="journal article" date="2019" name="Int. J. Syst. Evol. Microbiol.">
        <title>The Global Catalogue of Microorganisms (GCM) 10K type strain sequencing project: providing services to taxonomists for standard genome sequencing and annotation.</title>
        <authorList>
            <consortium name="The Broad Institute Genomics Platform"/>
            <consortium name="The Broad Institute Genome Sequencing Center for Infectious Disease"/>
            <person name="Wu L."/>
            <person name="Ma J."/>
        </authorList>
    </citation>
    <scope>NUCLEOTIDE SEQUENCE [LARGE SCALE GENOMIC DNA]</scope>
    <source>
        <strain evidence="8">KCTC 33676</strain>
    </source>
</reference>
<keyword evidence="2" id="KW-1003">Cell membrane</keyword>
<dbReference type="EMBL" id="JBHUMM010000043">
    <property type="protein sequence ID" value="MFD2673117.1"/>
    <property type="molecule type" value="Genomic_DNA"/>
</dbReference>
<evidence type="ECO:0000313" key="8">
    <source>
        <dbReference type="Proteomes" id="UP001597497"/>
    </source>
</evidence>
<keyword evidence="8" id="KW-1185">Reference proteome</keyword>
<protein>
    <submittedName>
        <fullName evidence="7">Aromatic acid exporter family protein</fullName>
    </submittedName>
</protein>
<dbReference type="RefSeq" id="WP_379930674.1">
    <property type="nucleotide sequence ID" value="NZ_JBHUMM010000043.1"/>
</dbReference>
<evidence type="ECO:0000256" key="1">
    <source>
        <dbReference type="ARBA" id="ARBA00004651"/>
    </source>
</evidence>
<feature type="transmembrane region" description="Helical" evidence="6">
    <location>
        <begin position="27"/>
        <end position="55"/>
    </location>
</feature>
<dbReference type="InterPro" id="IPR010343">
    <property type="entry name" value="ArAE_1"/>
</dbReference>
<feature type="transmembrane region" description="Helical" evidence="6">
    <location>
        <begin position="139"/>
        <end position="157"/>
    </location>
</feature>
<organism evidence="7 8">
    <name type="scientific">Marinicrinis sediminis</name>
    <dbReference type="NCBI Taxonomy" id="1652465"/>
    <lineage>
        <taxon>Bacteria</taxon>
        <taxon>Bacillati</taxon>
        <taxon>Bacillota</taxon>
        <taxon>Bacilli</taxon>
        <taxon>Bacillales</taxon>
        <taxon>Paenibacillaceae</taxon>
    </lineage>
</organism>
<keyword evidence="3 6" id="KW-0812">Transmembrane</keyword>
<gene>
    <name evidence="7" type="ORF">ACFSUC_16215</name>
</gene>
<evidence type="ECO:0000256" key="2">
    <source>
        <dbReference type="ARBA" id="ARBA00022475"/>
    </source>
</evidence>